<reference evidence="2 3" key="1">
    <citation type="journal article" date="2019" name="Proc. Natl. Acad. Sci. U.S.A.">
        <title>Regulatory changes in pterin and carotenoid genes underlie balanced color polymorphisms in the wall lizard.</title>
        <authorList>
            <person name="Andrade P."/>
            <person name="Pinho C."/>
            <person name="Perez I de Lanuza G."/>
            <person name="Afonso S."/>
            <person name="Brejcha J."/>
            <person name="Rubin C.J."/>
            <person name="Wallerman O."/>
            <person name="Pereira P."/>
            <person name="Sabatino S.J."/>
            <person name="Bellati A."/>
            <person name="Pellitteri-Rosa D."/>
            <person name="Bosakova Z."/>
            <person name="Bunikis I."/>
            <person name="Carretero M.A."/>
            <person name="Feiner N."/>
            <person name="Marsik P."/>
            <person name="Pauperio F."/>
            <person name="Salvi D."/>
            <person name="Soler L."/>
            <person name="While G.M."/>
            <person name="Uller T."/>
            <person name="Font E."/>
            <person name="Andersson L."/>
            <person name="Carneiro M."/>
        </authorList>
    </citation>
    <scope>NUCLEOTIDE SEQUENCE</scope>
</reference>
<reference evidence="2" key="2">
    <citation type="submission" date="2025-08" db="UniProtKB">
        <authorList>
            <consortium name="Ensembl"/>
        </authorList>
    </citation>
    <scope>IDENTIFICATION</scope>
</reference>
<accession>A0A670ILB9</accession>
<evidence type="ECO:0000313" key="3">
    <source>
        <dbReference type="Proteomes" id="UP000472272"/>
    </source>
</evidence>
<protein>
    <recommendedName>
        <fullName evidence="1">WAP domain-containing protein</fullName>
    </recommendedName>
</protein>
<evidence type="ECO:0000313" key="2">
    <source>
        <dbReference type="Ensembl" id="ENSPMRP00000012785.1"/>
    </source>
</evidence>
<evidence type="ECO:0000259" key="1">
    <source>
        <dbReference type="PROSITE" id="PS51390"/>
    </source>
</evidence>
<feature type="domain" description="WAP" evidence="1">
    <location>
        <begin position="17"/>
        <end position="63"/>
    </location>
</feature>
<dbReference type="SMART" id="SM00217">
    <property type="entry name" value="WAP"/>
    <property type="match status" value="1"/>
</dbReference>
<keyword evidence="3" id="KW-1185">Reference proteome</keyword>
<reference evidence="2" key="3">
    <citation type="submission" date="2025-09" db="UniProtKB">
        <authorList>
            <consortium name="Ensembl"/>
        </authorList>
    </citation>
    <scope>IDENTIFICATION</scope>
</reference>
<dbReference type="Proteomes" id="UP000472272">
    <property type="component" value="Chromosome 6"/>
</dbReference>
<name>A0A670ILB9_PODMU</name>
<dbReference type="Gene3D" id="4.10.75.10">
    <property type="entry name" value="Elafin-like"/>
    <property type="match status" value="1"/>
</dbReference>
<dbReference type="GO" id="GO:0030414">
    <property type="term" value="F:peptidase inhibitor activity"/>
    <property type="evidence" value="ECO:0007669"/>
    <property type="project" value="InterPro"/>
</dbReference>
<dbReference type="InterPro" id="IPR036645">
    <property type="entry name" value="Elafin-like_sf"/>
</dbReference>
<sequence length="87" mass="9592">LGLRGCPCLCPSVGLHYMEKAGSCPILPYFCSIPEGDICSSDYDCPEKKKCCYLNCGKSCDKLIIFPSEEHFLGIGKLYYLPQAEST</sequence>
<dbReference type="AlphaFoldDB" id="A0A670ILB9"/>
<dbReference type="Ensembl" id="ENSPMRT00000013655.1">
    <property type="protein sequence ID" value="ENSPMRP00000012785.1"/>
    <property type="gene ID" value="ENSPMRG00000008546.1"/>
</dbReference>
<dbReference type="GO" id="GO:0005576">
    <property type="term" value="C:extracellular region"/>
    <property type="evidence" value="ECO:0007669"/>
    <property type="project" value="InterPro"/>
</dbReference>
<dbReference type="Pfam" id="PF00095">
    <property type="entry name" value="WAP"/>
    <property type="match status" value="1"/>
</dbReference>
<dbReference type="InterPro" id="IPR008197">
    <property type="entry name" value="WAP_dom"/>
</dbReference>
<dbReference type="SUPFAM" id="SSF57256">
    <property type="entry name" value="Elafin-like"/>
    <property type="match status" value="1"/>
</dbReference>
<proteinExistence type="predicted"/>
<dbReference type="PROSITE" id="PS51390">
    <property type="entry name" value="WAP"/>
    <property type="match status" value="1"/>
</dbReference>
<organism evidence="2 3">
    <name type="scientific">Podarcis muralis</name>
    <name type="common">Wall lizard</name>
    <name type="synonym">Lacerta muralis</name>
    <dbReference type="NCBI Taxonomy" id="64176"/>
    <lineage>
        <taxon>Eukaryota</taxon>
        <taxon>Metazoa</taxon>
        <taxon>Chordata</taxon>
        <taxon>Craniata</taxon>
        <taxon>Vertebrata</taxon>
        <taxon>Euteleostomi</taxon>
        <taxon>Lepidosauria</taxon>
        <taxon>Squamata</taxon>
        <taxon>Bifurcata</taxon>
        <taxon>Unidentata</taxon>
        <taxon>Episquamata</taxon>
        <taxon>Laterata</taxon>
        <taxon>Lacertibaenia</taxon>
        <taxon>Lacertidae</taxon>
        <taxon>Podarcis</taxon>
    </lineage>
</organism>